<dbReference type="PANTHER" id="PTHR40266:SF2">
    <property type="entry name" value="TOXIN HIGB-1"/>
    <property type="match status" value="1"/>
</dbReference>
<proteinExistence type="predicted"/>
<keyword evidence="2" id="KW-1185">Reference proteome</keyword>
<dbReference type="OrthoDB" id="9801102at2"/>
<dbReference type="Pfam" id="PF05015">
    <property type="entry name" value="HigB-like_toxin"/>
    <property type="match status" value="1"/>
</dbReference>
<dbReference type="KEGG" id="cari:FNU76_07300"/>
<sequence>MILSFQHKGLAQFHHTGNQAGIQAAHAAKLRKLLTALDAAAAPSDLALPSFSYHPLKGNLKGYFSLTVSGNWRLIFRWQGTDVELLNYLDYH</sequence>
<protein>
    <submittedName>
        <fullName evidence="1">Killer protein</fullName>
    </submittedName>
</protein>
<gene>
    <name evidence="1" type="ORF">FNU76_07300</name>
</gene>
<accession>A0A516SDR4</accession>
<name>A0A516SDR4_9NEIS</name>
<evidence type="ECO:0000313" key="2">
    <source>
        <dbReference type="Proteomes" id="UP000317550"/>
    </source>
</evidence>
<dbReference type="RefSeq" id="WP_144277577.1">
    <property type="nucleotide sequence ID" value="NZ_CP041730.1"/>
</dbReference>
<dbReference type="Gene3D" id="3.30.2310.20">
    <property type="entry name" value="RelE-like"/>
    <property type="match status" value="1"/>
</dbReference>
<dbReference type="EMBL" id="CP041730">
    <property type="protein sequence ID" value="QDQ26178.1"/>
    <property type="molecule type" value="Genomic_DNA"/>
</dbReference>
<organism evidence="1 2">
    <name type="scientific">Chitinimonas arctica</name>
    <dbReference type="NCBI Taxonomy" id="2594795"/>
    <lineage>
        <taxon>Bacteria</taxon>
        <taxon>Pseudomonadati</taxon>
        <taxon>Pseudomonadota</taxon>
        <taxon>Betaproteobacteria</taxon>
        <taxon>Neisseriales</taxon>
        <taxon>Chitinibacteraceae</taxon>
        <taxon>Chitinimonas</taxon>
    </lineage>
</organism>
<evidence type="ECO:0000313" key="1">
    <source>
        <dbReference type="EMBL" id="QDQ26178.1"/>
    </source>
</evidence>
<dbReference type="InterPro" id="IPR035093">
    <property type="entry name" value="RelE/ParE_toxin_dom_sf"/>
</dbReference>
<reference evidence="2" key="1">
    <citation type="submission" date="2019-07" db="EMBL/GenBank/DDBJ databases">
        <title>Chitinimonas sp. nov., isolated from Ny-Alesund, arctica soil.</title>
        <authorList>
            <person name="Xu Q."/>
            <person name="Peng F."/>
        </authorList>
    </citation>
    <scope>NUCLEOTIDE SEQUENCE [LARGE SCALE GENOMIC DNA]</scope>
    <source>
        <strain evidence="2">R3-44</strain>
    </source>
</reference>
<dbReference type="InterPro" id="IPR007711">
    <property type="entry name" value="HigB-1"/>
</dbReference>
<dbReference type="Proteomes" id="UP000317550">
    <property type="component" value="Chromosome"/>
</dbReference>
<dbReference type="PANTHER" id="PTHR40266">
    <property type="entry name" value="TOXIN HIGB-1"/>
    <property type="match status" value="1"/>
</dbReference>
<dbReference type="AlphaFoldDB" id="A0A516SDR4"/>
<dbReference type="SUPFAM" id="SSF143011">
    <property type="entry name" value="RelE-like"/>
    <property type="match status" value="1"/>
</dbReference>